<dbReference type="SUPFAM" id="SSF47413">
    <property type="entry name" value="lambda repressor-like DNA-binding domains"/>
    <property type="match status" value="1"/>
</dbReference>
<accession>A0A081JJJ5</accession>
<dbReference type="EMBL" id="PEBM01000021">
    <property type="protein sequence ID" value="PHV58089.1"/>
    <property type="molecule type" value="Genomic_DNA"/>
</dbReference>
<dbReference type="GO" id="GO:0003677">
    <property type="term" value="F:DNA binding"/>
    <property type="evidence" value="ECO:0007669"/>
    <property type="project" value="UniProtKB-KW"/>
</dbReference>
<comment type="caution">
    <text evidence="3">The sequence shown here is derived from an EMBL/GenBank/DDBJ whole genome shotgun (WGS) entry which is preliminary data.</text>
</comment>
<dbReference type="PROSITE" id="PS50943">
    <property type="entry name" value="HTH_CROC1"/>
    <property type="match status" value="1"/>
</dbReference>
<dbReference type="GeneID" id="93935628"/>
<evidence type="ECO:0000313" key="4">
    <source>
        <dbReference type="EMBL" id="PHV58222.1"/>
    </source>
</evidence>
<evidence type="ECO:0000313" key="6">
    <source>
        <dbReference type="Proteomes" id="UP000222913"/>
    </source>
</evidence>
<evidence type="ECO:0000256" key="1">
    <source>
        <dbReference type="ARBA" id="ARBA00023125"/>
    </source>
</evidence>
<dbReference type="Pfam" id="PF01381">
    <property type="entry name" value="HTH_3"/>
    <property type="match status" value="1"/>
</dbReference>
<dbReference type="Proteomes" id="UP000222913">
    <property type="component" value="Unassembled WGS sequence"/>
</dbReference>
<protein>
    <submittedName>
        <fullName evidence="3">XRE family transcriptional regulator</fullName>
    </submittedName>
</protein>
<keyword evidence="1" id="KW-0238">DNA-binding</keyword>
<evidence type="ECO:0000313" key="5">
    <source>
        <dbReference type="Proteomes" id="UP000221763"/>
    </source>
</evidence>
<evidence type="ECO:0000313" key="3">
    <source>
        <dbReference type="EMBL" id="PHV58089.1"/>
    </source>
</evidence>
<feature type="domain" description="HTH cro/C1-type" evidence="2">
    <location>
        <begin position="8"/>
        <end position="62"/>
    </location>
</feature>
<dbReference type="RefSeq" id="WP_039670382.1">
    <property type="nucleotide sequence ID" value="NZ_CP119172.1"/>
</dbReference>
<dbReference type="InterPro" id="IPR010982">
    <property type="entry name" value="Lambda_DNA-bd_dom_sf"/>
</dbReference>
<sequence>MSIFSEKLAELRQKSGLTQQEVADLININRGSYSNWENGKREPNLDNVVKLSKIFNTTTDELLGQTIYSRVDVTRFLSDFDVSDIKNFSKVERDKLKWAILFEMTQNKIKAFNLKDNLITKYKLDGDEREILNTIFIEVEKDISEAFPHRKH</sequence>
<dbReference type="InterPro" id="IPR001387">
    <property type="entry name" value="Cro/C1-type_HTH"/>
</dbReference>
<dbReference type="EMBL" id="PEBN01000015">
    <property type="protein sequence ID" value="PHV58222.1"/>
    <property type="molecule type" value="Genomic_DNA"/>
</dbReference>
<organism evidence="3 6">
    <name type="scientific">Streptococcus macedonicus</name>
    <name type="common">Streptococcus gallolyticus macedonicus</name>
    <dbReference type="NCBI Taxonomy" id="59310"/>
    <lineage>
        <taxon>Bacteria</taxon>
        <taxon>Bacillati</taxon>
        <taxon>Bacillota</taxon>
        <taxon>Bacilli</taxon>
        <taxon>Lactobacillales</taxon>
        <taxon>Streptococcaceae</taxon>
        <taxon>Streptococcus</taxon>
    </lineage>
</organism>
<dbReference type="PANTHER" id="PTHR46558:SF11">
    <property type="entry name" value="HTH-TYPE TRANSCRIPTIONAL REGULATOR XRE"/>
    <property type="match status" value="1"/>
</dbReference>
<dbReference type="AlphaFoldDB" id="A0A081JJJ5"/>
<proteinExistence type="predicted"/>
<dbReference type="PANTHER" id="PTHR46558">
    <property type="entry name" value="TRACRIPTIONAL REGULATORY PROTEIN-RELATED-RELATED"/>
    <property type="match status" value="1"/>
</dbReference>
<dbReference type="Proteomes" id="UP000221763">
    <property type="component" value="Unassembled WGS sequence"/>
</dbReference>
<dbReference type="CDD" id="cd00093">
    <property type="entry name" value="HTH_XRE"/>
    <property type="match status" value="1"/>
</dbReference>
<dbReference type="SMART" id="SM00530">
    <property type="entry name" value="HTH_XRE"/>
    <property type="match status" value="1"/>
</dbReference>
<evidence type="ECO:0000259" key="2">
    <source>
        <dbReference type="PROSITE" id="PS50943"/>
    </source>
</evidence>
<gene>
    <name evidence="4" type="ORF">CS009_03490</name>
    <name evidence="3" type="ORF">CS010_02880</name>
</gene>
<dbReference type="Gene3D" id="1.10.260.40">
    <property type="entry name" value="lambda repressor-like DNA-binding domains"/>
    <property type="match status" value="1"/>
</dbReference>
<name>A0A081JJJ5_STRMC</name>
<reference evidence="5 6" key="1">
    <citation type="submission" date="2017-10" db="EMBL/GenBank/DDBJ databases">
        <title>Whole-genome sequence of three Streptococcus macedonicus strains isolated from Italian cheeses of the Veneto region.</title>
        <authorList>
            <person name="Treu L."/>
            <person name="De Diego-Diaz B."/>
            <person name="Papadimitriou K."/>
            <person name="Tsakalidou E."/>
            <person name="Corich V."/>
            <person name="Giacomini A."/>
        </authorList>
    </citation>
    <scope>NUCLEOTIDE SEQUENCE [LARGE SCALE GENOMIC DNA]</scope>
    <source>
        <strain evidence="4 5">19AS</strain>
        <strain evidence="3 6">27MV</strain>
    </source>
</reference>